<evidence type="ECO:0000256" key="6">
    <source>
        <dbReference type="ARBA" id="ARBA00023077"/>
    </source>
</evidence>
<sequence>MKRRKILFFGFLLLMGLSYAQVVQGVVLDKETGKSLQNVKISPEGTDSWTLTDANGSFKIDLKGHKELVFILSGYTEIKQRAEENMEVLLSPATIYIKEVQLTAKRRRFSEIDIKEEAIKNNQSFSIADVLTQLPGQFIKPLNNNEFKNVVFRTGSGQSLNNRNNDSYGNKAAGVSVLVDGLAVSNNENMQQYNSPYSAVYRGLSSRTDIPTPSLPNYGADLREITVGDIENIKVVQGIPDAKYGDLTTGLIIVETKSGKKPLQINASLQRGTYQVDVTKGFQINKKGDAINFLINYMDANPNPRNNLTDYKRIVGKILWEMSSRDKTVRNKINFQYAKNLDEGKTDPDDYKARYVKASKVGFVLSDNFTMKFKDRWIDGLSANVRFSYDKQKNIDKQFVNLGGRPYGTAMENSVYYAPYTPVTFMTERNVEGIPINLNMNVEMYKLIESRNKWRHNISAGGAFIFGDNIGRGRFGTTNSAIVGISNAASNMGYRDYDYSKNVPASVQYSAYLQDNLRKDIGEYSSLSLNAGLRLDIQNSIKTLSPRFNASYKYKNISLRGGVGLTSKAPTLAQLYTGDRFLDYLIGDFRLPGKYNVAVMQTVVTKGDNVDLKPSKSWKTEVGLDYKFPFAMLSFTAYYNKLFDGFTNVSELNKTQISDVKINYNGNQPPTYQIIGQKDYYYTHSRITNALNSVDKGIELGINFKRIEALNLEVALNATYVRTDDKSDVRYLQKSNIETSEYTYGVFTAGGNAFENARINGTFAYHLSQVGLILALQTNTFLLDNFYVDANNKYPEGYYDRNLTYHPIPESERADAKYQNIHRQATETTTQRLGKVLHNIHLRVTKNFLSGFQASVYVYNVLNSRPARKNLNNGSIEEYDFFTPISFGANLSYKF</sequence>
<protein>
    <submittedName>
        <fullName evidence="11">TonB-dependent receptor</fullName>
    </submittedName>
</protein>
<dbReference type="InterPro" id="IPR039426">
    <property type="entry name" value="TonB-dep_rcpt-like"/>
</dbReference>
<keyword evidence="3" id="KW-1134">Transmembrane beta strand</keyword>
<evidence type="ECO:0000256" key="2">
    <source>
        <dbReference type="ARBA" id="ARBA00022448"/>
    </source>
</evidence>
<keyword evidence="9" id="KW-0998">Cell outer membrane</keyword>
<evidence type="ECO:0000256" key="8">
    <source>
        <dbReference type="ARBA" id="ARBA00023170"/>
    </source>
</evidence>
<evidence type="ECO:0000256" key="5">
    <source>
        <dbReference type="ARBA" id="ARBA00022729"/>
    </source>
</evidence>
<dbReference type="PANTHER" id="PTHR30069">
    <property type="entry name" value="TONB-DEPENDENT OUTER MEMBRANE RECEPTOR"/>
    <property type="match status" value="1"/>
</dbReference>
<dbReference type="PANTHER" id="PTHR30069:SF29">
    <property type="entry name" value="HEMOGLOBIN AND HEMOGLOBIN-HAPTOGLOBIN-BINDING PROTEIN 1-RELATED"/>
    <property type="match status" value="1"/>
</dbReference>
<accession>A0A6P1QV71</accession>
<dbReference type="AlphaFoldDB" id="A0A6P1QV71"/>
<dbReference type="InterPro" id="IPR036942">
    <property type="entry name" value="Beta-barrel_TonB_sf"/>
</dbReference>
<dbReference type="GO" id="GO:0044718">
    <property type="term" value="P:siderophore transmembrane transport"/>
    <property type="evidence" value="ECO:0007669"/>
    <property type="project" value="TreeGrafter"/>
</dbReference>
<keyword evidence="6 10" id="KW-0798">TonB box</keyword>
<dbReference type="EMBL" id="CP029149">
    <property type="protein sequence ID" value="QHN65645.1"/>
    <property type="molecule type" value="Genomic_DNA"/>
</dbReference>
<dbReference type="InterPro" id="IPR037066">
    <property type="entry name" value="Plug_dom_sf"/>
</dbReference>
<keyword evidence="2" id="KW-0813">Transport</keyword>
<organism evidence="11 12">
    <name type="scientific">Bergeyella cardium</name>
    <dbReference type="NCBI Taxonomy" id="1585976"/>
    <lineage>
        <taxon>Bacteria</taxon>
        <taxon>Pseudomonadati</taxon>
        <taxon>Bacteroidota</taxon>
        <taxon>Flavobacteriia</taxon>
        <taxon>Flavobacteriales</taxon>
        <taxon>Weeksellaceae</taxon>
        <taxon>Bergeyella</taxon>
    </lineage>
</organism>
<dbReference type="Pfam" id="PF00593">
    <property type="entry name" value="TonB_dep_Rec_b-barrel"/>
    <property type="match status" value="1"/>
</dbReference>
<dbReference type="Pfam" id="PF13715">
    <property type="entry name" value="CarbopepD_reg_2"/>
    <property type="match status" value="1"/>
</dbReference>
<name>A0A6P1QV71_9FLAO</name>
<evidence type="ECO:0000313" key="11">
    <source>
        <dbReference type="EMBL" id="QHN65645.1"/>
    </source>
</evidence>
<dbReference type="InterPro" id="IPR008969">
    <property type="entry name" value="CarboxyPept-like_regulatory"/>
</dbReference>
<keyword evidence="7 10" id="KW-0472">Membrane</keyword>
<proteinExistence type="inferred from homology"/>
<dbReference type="RefSeq" id="WP_160224397.1">
    <property type="nucleotide sequence ID" value="NZ_CP029149.1"/>
</dbReference>
<dbReference type="GO" id="GO:0015344">
    <property type="term" value="F:siderophore uptake transmembrane transporter activity"/>
    <property type="evidence" value="ECO:0007669"/>
    <property type="project" value="TreeGrafter"/>
</dbReference>
<evidence type="ECO:0000256" key="9">
    <source>
        <dbReference type="ARBA" id="ARBA00023237"/>
    </source>
</evidence>
<keyword evidence="4" id="KW-0812">Transmembrane</keyword>
<keyword evidence="12" id="KW-1185">Reference proteome</keyword>
<gene>
    <name evidence="11" type="ORF">DBX24_07000</name>
</gene>
<dbReference type="Proteomes" id="UP000464318">
    <property type="component" value="Chromosome"/>
</dbReference>
<keyword evidence="8 11" id="KW-0675">Receptor</keyword>
<dbReference type="Gene3D" id="2.60.40.1120">
    <property type="entry name" value="Carboxypeptidase-like, regulatory domain"/>
    <property type="match status" value="1"/>
</dbReference>
<dbReference type="GO" id="GO:0009279">
    <property type="term" value="C:cell outer membrane"/>
    <property type="evidence" value="ECO:0007669"/>
    <property type="project" value="UniProtKB-SubCell"/>
</dbReference>
<evidence type="ECO:0000256" key="10">
    <source>
        <dbReference type="RuleBase" id="RU003357"/>
    </source>
</evidence>
<comment type="subcellular location">
    <subcellularLocation>
        <location evidence="1">Cell outer membrane</location>
        <topology evidence="1">Multi-pass membrane protein</topology>
    </subcellularLocation>
</comment>
<evidence type="ECO:0000256" key="1">
    <source>
        <dbReference type="ARBA" id="ARBA00004571"/>
    </source>
</evidence>
<dbReference type="OrthoDB" id="1151166at2"/>
<evidence type="ECO:0000256" key="7">
    <source>
        <dbReference type="ARBA" id="ARBA00023136"/>
    </source>
</evidence>
<reference evidence="11 12" key="1">
    <citation type="submission" date="2018-04" db="EMBL/GenBank/DDBJ databases">
        <title>Characteristic and Complete Genome Sequencing of A Novel Member of Infective Endocarditis Causative Bacteria: Bergeyella cardium QL-PH.</title>
        <authorList>
            <person name="Pan H."/>
            <person name="Sun E."/>
            <person name="Zhang Y."/>
        </authorList>
    </citation>
    <scope>NUCLEOTIDE SEQUENCE [LARGE SCALE GENOMIC DNA]</scope>
    <source>
        <strain evidence="11 12">HPQL</strain>
    </source>
</reference>
<dbReference type="InterPro" id="IPR012910">
    <property type="entry name" value="Plug_dom"/>
</dbReference>
<dbReference type="SUPFAM" id="SSF56935">
    <property type="entry name" value="Porins"/>
    <property type="match status" value="1"/>
</dbReference>
<dbReference type="Gene3D" id="2.170.130.10">
    <property type="entry name" value="TonB-dependent receptor, plug domain"/>
    <property type="match status" value="1"/>
</dbReference>
<dbReference type="KEGG" id="bcad:DBX24_07000"/>
<evidence type="ECO:0000256" key="4">
    <source>
        <dbReference type="ARBA" id="ARBA00022692"/>
    </source>
</evidence>
<dbReference type="Gene3D" id="2.40.170.20">
    <property type="entry name" value="TonB-dependent receptor, beta-barrel domain"/>
    <property type="match status" value="1"/>
</dbReference>
<comment type="similarity">
    <text evidence="10">Belongs to the TonB-dependent receptor family.</text>
</comment>
<evidence type="ECO:0000256" key="3">
    <source>
        <dbReference type="ARBA" id="ARBA00022452"/>
    </source>
</evidence>
<dbReference type="InterPro" id="IPR000531">
    <property type="entry name" value="Beta-barrel_TonB"/>
</dbReference>
<evidence type="ECO:0000313" key="12">
    <source>
        <dbReference type="Proteomes" id="UP000464318"/>
    </source>
</evidence>
<dbReference type="SUPFAM" id="SSF49464">
    <property type="entry name" value="Carboxypeptidase regulatory domain-like"/>
    <property type="match status" value="1"/>
</dbReference>
<keyword evidence="5" id="KW-0732">Signal</keyword>
<dbReference type="Pfam" id="PF07715">
    <property type="entry name" value="Plug"/>
    <property type="match status" value="1"/>
</dbReference>